<dbReference type="RefSeq" id="WP_174137433.1">
    <property type="nucleotide sequence ID" value="NZ_JABUFE010000004.1"/>
</dbReference>
<feature type="transmembrane region" description="Helical" evidence="7">
    <location>
        <begin position="108"/>
        <end position="129"/>
    </location>
</feature>
<accession>A0ABX2IPW5</accession>
<feature type="transmembrane region" description="Helical" evidence="7">
    <location>
        <begin position="234"/>
        <end position="260"/>
    </location>
</feature>
<gene>
    <name evidence="8" type="ORF">HRQ87_08875</name>
</gene>
<evidence type="ECO:0000256" key="6">
    <source>
        <dbReference type="ARBA" id="ARBA00023049"/>
    </source>
</evidence>
<dbReference type="PANTHER" id="PTHR39188:SF3">
    <property type="entry name" value="STAGE IV SPORULATION PROTEIN FB"/>
    <property type="match status" value="1"/>
</dbReference>
<evidence type="ECO:0000256" key="4">
    <source>
        <dbReference type="ARBA" id="ARBA00022801"/>
    </source>
</evidence>
<protein>
    <submittedName>
        <fullName evidence="8">Metalloprotease</fullName>
    </submittedName>
</protein>
<evidence type="ECO:0000256" key="7">
    <source>
        <dbReference type="SAM" id="Phobius"/>
    </source>
</evidence>
<dbReference type="Proteomes" id="UP000777935">
    <property type="component" value="Unassembled WGS sequence"/>
</dbReference>
<evidence type="ECO:0000313" key="9">
    <source>
        <dbReference type="Proteomes" id="UP000777935"/>
    </source>
</evidence>
<proteinExistence type="inferred from homology"/>
<dbReference type="PANTHER" id="PTHR39188">
    <property type="entry name" value="MEMBRANE-ASSOCIATED ZINC METALLOPROTEASE M50B"/>
    <property type="match status" value="1"/>
</dbReference>
<evidence type="ECO:0000256" key="2">
    <source>
        <dbReference type="ARBA" id="ARBA00007931"/>
    </source>
</evidence>
<evidence type="ECO:0000256" key="1">
    <source>
        <dbReference type="ARBA" id="ARBA00001947"/>
    </source>
</evidence>
<keyword evidence="7" id="KW-1133">Transmembrane helix</keyword>
<keyword evidence="6 8" id="KW-0482">Metalloprotease</keyword>
<dbReference type="GO" id="GO:0008237">
    <property type="term" value="F:metallopeptidase activity"/>
    <property type="evidence" value="ECO:0007669"/>
    <property type="project" value="UniProtKB-KW"/>
</dbReference>
<feature type="transmembrane region" description="Helical" evidence="7">
    <location>
        <begin position="38"/>
        <end position="66"/>
    </location>
</feature>
<evidence type="ECO:0000256" key="5">
    <source>
        <dbReference type="ARBA" id="ARBA00022833"/>
    </source>
</evidence>
<keyword evidence="3" id="KW-0645">Protease</keyword>
<keyword evidence="7" id="KW-0812">Transmembrane</keyword>
<reference evidence="8 9" key="1">
    <citation type="submission" date="2020-06" db="EMBL/GenBank/DDBJ databases">
        <title>Sulfitobacter algicola sp. nov., isolated from green algae.</title>
        <authorList>
            <person name="Wang C."/>
        </authorList>
    </citation>
    <scope>NUCLEOTIDE SEQUENCE [LARGE SCALE GENOMIC DNA]</scope>
    <source>
        <strain evidence="8 9">1151</strain>
    </source>
</reference>
<dbReference type="EMBL" id="JABUFE010000004">
    <property type="protein sequence ID" value="NSX54912.1"/>
    <property type="molecule type" value="Genomic_DNA"/>
</dbReference>
<evidence type="ECO:0000313" key="8">
    <source>
        <dbReference type="EMBL" id="NSX54912.1"/>
    </source>
</evidence>
<organism evidence="8 9">
    <name type="scientific">Parasulfitobacter algicola</name>
    <dbReference type="NCBI Taxonomy" id="2614809"/>
    <lineage>
        <taxon>Bacteria</taxon>
        <taxon>Pseudomonadati</taxon>
        <taxon>Pseudomonadota</taxon>
        <taxon>Alphaproteobacteria</taxon>
        <taxon>Rhodobacterales</taxon>
        <taxon>Roseobacteraceae</taxon>
        <taxon>Parasulfitobacter</taxon>
    </lineage>
</organism>
<feature type="transmembrane region" description="Helical" evidence="7">
    <location>
        <begin position="141"/>
        <end position="162"/>
    </location>
</feature>
<keyword evidence="5" id="KW-0862">Zinc</keyword>
<evidence type="ECO:0000256" key="3">
    <source>
        <dbReference type="ARBA" id="ARBA00022670"/>
    </source>
</evidence>
<keyword evidence="7" id="KW-0472">Membrane</keyword>
<comment type="caution">
    <text evidence="8">The sequence shown here is derived from an EMBL/GenBank/DDBJ whole genome shotgun (WGS) entry which is preliminary data.</text>
</comment>
<name>A0ABX2IPW5_9RHOB</name>
<comment type="cofactor">
    <cofactor evidence="1">
        <name>Zn(2+)</name>
        <dbReference type="ChEBI" id="CHEBI:29105"/>
    </cofactor>
</comment>
<comment type="similarity">
    <text evidence="2">Belongs to the peptidase M50B family.</text>
</comment>
<feature type="transmembrane region" description="Helical" evidence="7">
    <location>
        <begin position="174"/>
        <end position="198"/>
    </location>
</feature>
<keyword evidence="4" id="KW-0378">Hydrolase</keyword>
<feature type="transmembrane region" description="Helical" evidence="7">
    <location>
        <begin position="204"/>
        <end position="222"/>
    </location>
</feature>
<keyword evidence="9" id="KW-1185">Reference proteome</keyword>
<sequence>MTFLFWALALCALTTYTLREGLFANGRGQLSGFDTEGFLLGIAAFGAAAWFFGPLYGVALVISIMVHEYGHVAAYRICGHHDARFRLIPLMGGVAISDRAPGTQLESFFISLMGPAICLAPMALAFALSDIIEPYWFEASNALWIFGSVTGIINFFNLLPFWPLDGGRCLRNIAYAFWPALATFLAVAMSAAFAAAALWMQSTALFIFALFGAQSLLMTPDLSNLQDAIPRRHAIIAAAAYGFTLAAHFVGGFALIVHYIL</sequence>